<dbReference type="NCBIfam" id="TIGR00730">
    <property type="entry name" value="Rossman fold protein, TIGR00730 family"/>
    <property type="match status" value="1"/>
</dbReference>
<dbReference type="InterPro" id="IPR029058">
    <property type="entry name" value="AB_hydrolase_fold"/>
</dbReference>
<dbReference type="Gene3D" id="3.40.50.450">
    <property type="match status" value="1"/>
</dbReference>
<dbReference type="PANTHER" id="PTHR31223:SF70">
    <property type="entry name" value="LOG FAMILY PROTEIN YJL055W"/>
    <property type="match status" value="1"/>
</dbReference>
<gene>
    <name evidence="1" type="ORF">ACHAWO_006378</name>
</gene>
<evidence type="ECO:0000313" key="1">
    <source>
        <dbReference type="EMBL" id="KAL3780173.1"/>
    </source>
</evidence>
<evidence type="ECO:0008006" key="3">
    <source>
        <dbReference type="Google" id="ProtNLM"/>
    </source>
</evidence>
<name>A0ABD3NXG8_9STRA</name>
<feature type="non-terminal residue" evidence="1">
    <location>
        <position position="1"/>
    </location>
</feature>
<dbReference type="AlphaFoldDB" id="A0ABD3NXG8"/>
<protein>
    <recommendedName>
        <fullName evidence="3">Cytokinin riboside 5'-monophosphate phosphoribohydrolase</fullName>
    </recommendedName>
</protein>
<dbReference type="EMBL" id="JALLPJ020000902">
    <property type="protein sequence ID" value="KAL3780173.1"/>
    <property type="molecule type" value="Genomic_DNA"/>
</dbReference>
<dbReference type="Pfam" id="PF03641">
    <property type="entry name" value="Lysine_decarbox"/>
    <property type="match status" value="1"/>
</dbReference>
<evidence type="ECO:0000313" key="2">
    <source>
        <dbReference type="Proteomes" id="UP001530400"/>
    </source>
</evidence>
<organism evidence="1 2">
    <name type="scientific">Cyclotella atomus</name>
    <dbReference type="NCBI Taxonomy" id="382360"/>
    <lineage>
        <taxon>Eukaryota</taxon>
        <taxon>Sar</taxon>
        <taxon>Stramenopiles</taxon>
        <taxon>Ochrophyta</taxon>
        <taxon>Bacillariophyta</taxon>
        <taxon>Coscinodiscophyceae</taxon>
        <taxon>Thalassiosirophycidae</taxon>
        <taxon>Stephanodiscales</taxon>
        <taxon>Stephanodiscaceae</taxon>
        <taxon>Cyclotella</taxon>
    </lineage>
</organism>
<reference evidence="1 2" key="1">
    <citation type="submission" date="2024-10" db="EMBL/GenBank/DDBJ databases">
        <title>Updated reference genomes for cyclostephanoid diatoms.</title>
        <authorList>
            <person name="Roberts W.R."/>
            <person name="Alverson A.J."/>
        </authorList>
    </citation>
    <scope>NUCLEOTIDE SEQUENCE [LARGE SCALE GENOMIC DNA]</scope>
    <source>
        <strain evidence="1 2">AJA010-31</strain>
    </source>
</reference>
<dbReference type="Proteomes" id="UP001530400">
    <property type="component" value="Unassembled WGS sequence"/>
</dbReference>
<dbReference type="FunFam" id="3.40.50.450:FF:000085">
    <property type="entry name" value="Cytokinin riboside 5'-monophosphate phosphoribohydrolase"/>
    <property type="match status" value="1"/>
</dbReference>
<dbReference type="SUPFAM" id="SSF53474">
    <property type="entry name" value="alpha/beta-Hydrolases"/>
    <property type="match status" value="1"/>
</dbReference>
<sequence>DFGAFILSLDIPSHFRILVPEQSGHGKDIERARMDGGGYEHPTNKSMLETTCELLDDVECGSNTSGFGISLGGGVLYYVAHARPDVIKRSVLVSPAIASCIDKNLLGGILDGTNNFFCFESRHNGKLLFRDLTTGNGDTSSRKKKDPIPKFFYKPLYRRSQRNAPKASLPLLPFIMKSSNNKAPAPLRICCYGSSSSRTPSKYTNAAYELGAILAKRGHTCVNGAGTAGCMAAMNQGASDNDGSIVGVIHEMFIVDGSDWLEGSHSVFAKGGKHEMLIARGDNLQERKKLLVDGADALVVLPGGPGTWDELWEMACARHIGLHHMPIVCVNVDGYYDNFMTILQRAHDDELLYKHPTEIVHFESTSEAAVLWVEQFLADPDNVKKGKEVKRRSYTLKRAESNISGNASAWGRMASFFGDTNVEKQECINTSHSKALYNNILVFVAGLSVGILVATKSQRSK</sequence>
<dbReference type="InterPro" id="IPR005269">
    <property type="entry name" value="LOG"/>
</dbReference>
<proteinExistence type="predicted"/>
<dbReference type="Gene3D" id="3.40.50.1820">
    <property type="entry name" value="alpha/beta hydrolase"/>
    <property type="match status" value="1"/>
</dbReference>
<dbReference type="PANTHER" id="PTHR31223">
    <property type="entry name" value="LOG FAMILY PROTEIN YJL055W"/>
    <property type="match status" value="1"/>
</dbReference>
<comment type="caution">
    <text evidence="1">The sequence shown here is derived from an EMBL/GenBank/DDBJ whole genome shotgun (WGS) entry which is preliminary data.</text>
</comment>
<accession>A0ABD3NXG8</accession>
<dbReference type="SUPFAM" id="SSF102405">
    <property type="entry name" value="MCP/YpsA-like"/>
    <property type="match status" value="1"/>
</dbReference>
<dbReference type="InterPro" id="IPR031100">
    <property type="entry name" value="LOG_fam"/>
</dbReference>
<keyword evidence="2" id="KW-1185">Reference proteome</keyword>